<evidence type="ECO:0000313" key="14">
    <source>
        <dbReference type="Proteomes" id="UP000244940"/>
    </source>
</evidence>
<gene>
    <name evidence="13" type="ORF">C4N9_10665</name>
</gene>
<feature type="region of interest" description="Disordered" evidence="11">
    <location>
        <begin position="76"/>
        <end position="101"/>
    </location>
</feature>
<evidence type="ECO:0000313" key="13">
    <source>
        <dbReference type="EMBL" id="PWE28454.1"/>
    </source>
</evidence>
<evidence type="ECO:0000259" key="12">
    <source>
        <dbReference type="PROSITE" id="PS50111"/>
    </source>
</evidence>
<keyword evidence="5" id="KW-0812">Transmembrane</keyword>
<evidence type="ECO:0000256" key="5">
    <source>
        <dbReference type="ARBA" id="ARBA00022692"/>
    </source>
</evidence>
<proteinExistence type="inferred from homology"/>
<dbReference type="InterPro" id="IPR004089">
    <property type="entry name" value="MCPsignal_dom"/>
</dbReference>
<keyword evidence="14" id="KW-1185">Reference proteome</keyword>
<dbReference type="GO" id="GO:0006935">
    <property type="term" value="P:chemotaxis"/>
    <property type="evidence" value="ECO:0007669"/>
    <property type="project" value="UniProtKB-KW"/>
</dbReference>
<reference evidence="13 14" key="1">
    <citation type="submission" date="2018-05" db="EMBL/GenBank/DDBJ databases">
        <title>Pararhodobacter marina sp. nov., isolated from deep-sea water of the Indian Ocean.</title>
        <authorList>
            <person name="Lai Q.Sr."/>
            <person name="Liu X."/>
            <person name="Shao Z."/>
        </authorList>
    </citation>
    <scope>NUCLEOTIDE SEQUENCE [LARGE SCALE GENOMIC DNA]</scope>
    <source>
        <strain evidence="13 14">CIC4N-9</strain>
    </source>
</reference>
<dbReference type="SMART" id="SM00283">
    <property type="entry name" value="MA"/>
    <property type="match status" value="1"/>
</dbReference>
<feature type="compositionally biased region" description="Low complexity" evidence="11">
    <location>
        <begin position="77"/>
        <end position="92"/>
    </location>
</feature>
<dbReference type="PANTHER" id="PTHR32089:SF39">
    <property type="entry name" value="METHYL-ACCEPTING CHEMOTAXIS PROTEIN HLYB"/>
    <property type="match status" value="1"/>
</dbReference>
<comment type="caution">
    <text evidence="13">The sequence shown here is derived from an EMBL/GenBank/DDBJ whole genome shotgun (WGS) entry which is preliminary data.</text>
</comment>
<comment type="similarity">
    <text evidence="9">Belongs to the methyl-accepting chemotaxis (MCP) protein family.</text>
</comment>
<dbReference type="PRINTS" id="PR00260">
    <property type="entry name" value="CHEMTRNSDUCR"/>
</dbReference>
<name>A0A2U2C9I4_9RHOB</name>
<evidence type="ECO:0000256" key="8">
    <source>
        <dbReference type="ARBA" id="ARBA00023224"/>
    </source>
</evidence>
<evidence type="ECO:0000256" key="6">
    <source>
        <dbReference type="ARBA" id="ARBA00022989"/>
    </source>
</evidence>
<evidence type="ECO:0000256" key="3">
    <source>
        <dbReference type="ARBA" id="ARBA00022481"/>
    </source>
</evidence>
<evidence type="ECO:0000256" key="10">
    <source>
        <dbReference type="PROSITE-ProRule" id="PRU00284"/>
    </source>
</evidence>
<evidence type="ECO:0000256" key="9">
    <source>
        <dbReference type="ARBA" id="ARBA00029447"/>
    </source>
</evidence>
<comment type="subcellular location">
    <subcellularLocation>
        <location evidence="1">Cell membrane</location>
        <topology evidence="1">Multi-pass membrane protein</topology>
    </subcellularLocation>
</comment>
<dbReference type="GO" id="GO:0004888">
    <property type="term" value="F:transmembrane signaling receptor activity"/>
    <property type="evidence" value="ECO:0007669"/>
    <property type="project" value="InterPro"/>
</dbReference>
<dbReference type="OrthoDB" id="2489132at2"/>
<evidence type="ECO:0000256" key="4">
    <source>
        <dbReference type="ARBA" id="ARBA00022500"/>
    </source>
</evidence>
<evidence type="ECO:0000256" key="2">
    <source>
        <dbReference type="ARBA" id="ARBA00022475"/>
    </source>
</evidence>
<keyword evidence="8 10" id="KW-0807">Transducer</keyword>
<sequence length="485" mass="51610">MRDTTQPSARADSAAPSMAPPTGPPSDPTAIAALAQVAGRLTELLADAQGHSDAVAGELAAQVATFDTLRGEAQRMGEGARAVETATGAATEATRDARTRSRAAQDQFGQVMADVGALAREVDSLETCVDGLSHALDRVRRVAEDIASVAQMINLLALNAQVEAARAGPAGRGFMVVAQEVKAMSERTAAATDEIGSTLEHLRGSAQQIAATNAAVLRRTGQMQGQATSFAGVMTGIDSAIAEVDQQQSRIDDARQDTAAAIAQVERSIAWLDGSARKAQAGVDGVHRGFDGILATAQRLTADFARLGVETEDTPFIRAVQAAARRIEDAFESALAQGQIGIGDLFDTRYVPVPGSDPPQVTTRFTALTDRLLPPVQEPMLDLSPRVVFCAAVDRNGYLPTHNARFSHPQRPGHRDWNMAHSRNRRIFDDRVGLAAGRSTEPFCLQAYRRDMGNGAFVLMKDVSAPITLRGRHWGGLRLAYRSAD</sequence>
<accession>A0A2U2C9I4</accession>
<dbReference type="SUPFAM" id="SSF58104">
    <property type="entry name" value="Methyl-accepting chemotaxis protein (MCP) signaling domain"/>
    <property type="match status" value="1"/>
</dbReference>
<keyword evidence="7" id="KW-0472">Membrane</keyword>
<dbReference type="Proteomes" id="UP000244940">
    <property type="component" value="Unassembled WGS sequence"/>
</dbReference>
<organism evidence="13 14">
    <name type="scientific">Pararhodobacter marinus</name>
    <dbReference type="NCBI Taxonomy" id="2184063"/>
    <lineage>
        <taxon>Bacteria</taxon>
        <taxon>Pseudomonadati</taxon>
        <taxon>Pseudomonadota</taxon>
        <taxon>Alphaproteobacteria</taxon>
        <taxon>Rhodobacterales</taxon>
        <taxon>Paracoccaceae</taxon>
        <taxon>Pararhodobacter</taxon>
    </lineage>
</organism>
<dbReference type="InterPro" id="IPR004090">
    <property type="entry name" value="Chemotax_Me-accpt_rcpt"/>
</dbReference>
<feature type="domain" description="Methyl-accepting transducer" evidence="12">
    <location>
        <begin position="37"/>
        <end position="273"/>
    </location>
</feature>
<feature type="compositionally biased region" description="Pro residues" evidence="11">
    <location>
        <begin position="18"/>
        <end position="27"/>
    </location>
</feature>
<dbReference type="PROSITE" id="PS50111">
    <property type="entry name" value="CHEMOTAXIS_TRANSDUC_2"/>
    <property type="match status" value="1"/>
</dbReference>
<evidence type="ECO:0000256" key="1">
    <source>
        <dbReference type="ARBA" id="ARBA00004651"/>
    </source>
</evidence>
<dbReference type="AlphaFoldDB" id="A0A2U2C9I4"/>
<evidence type="ECO:0000256" key="7">
    <source>
        <dbReference type="ARBA" id="ARBA00023136"/>
    </source>
</evidence>
<protein>
    <submittedName>
        <fullName evidence="13">Chemotaxis protein</fullName>
    </submittedName>
</protein>
<keyword evidence="2" id="KW-1003">Cell membrane</keyword>
<dbReference type="PANTHER" id="PTHR32089">
    <property type="entry name" value="METHYL-ACCEPTING CHEMOTAXIS PROTEIN MCPB"/>
    <property type="match status" value="1"/>
</dbReference>
<keyword evidence="3" id="KW-0488">Methylation</keyword>
<evidence type="ECO:0000256" key="11">
    <source>
        <dbReference type="SAM" id="MobiDB-lite"/>
    </source>
</evidence>
<dbReference type="Pfam" id="PF00015">
    <property type="entry name" value="MCPsignal"/>
    <property type="match status" value="1"/>
</dbReference>
<keyword evidence="4" id="KW-0145">Chemotaxis</keyword>
<keyword evidence="6" id="KW-1133">Transmembrane helix</keyword>
<dbReference type="GO" id="GO:0005886">
    <property type="term" value="C:plasma membrane"/>
    <property type="evidence" value="ECO:0007669"/>
    <property type="project" value="UniProtKB-SubCell"/>
</dbReference>
<dbReference type="GO" id="GO:0007165">
    <property type="term" value="P:signal transduction"/>
    <property type="evidence" value="ECO:0007669"/>
    <property type="project" value="UniProtKB-KW"/>
</dbReference>
<dbReference type="Gene3D" id="1.10.287.950">
    <property type="entry name" value="Methyl-accepting chemotaxis protein"/>
    <property type="match status" value="1"/>
</dbReference>
<dbReference type="EMBL" id="QEYD01000006">
    <property type="protein sequence ID" value="PWE28454.1"/>
    <property type="molecule type" value="Genomic_DNA"/>
</dbReference>
<feature type="region of interest" description="Disordered" evidence="11">
    <location>
        <begin position="1"/>
        <end position="28"/>
    </location>
</feature>